<dbReference type="SUPFAM" id="SSF53383">
    <property type="entry name" value="PLP-dependent transferases"/>
    <property type="match status" value="1"/>
</dbReference>
<dbReference type="CDD" id="cd07377">
    <property type="entry name" value="WHTH_GntR"/>
    <property type="match status" value="1"/>
</dbReference>
<evidence type="ECO:0000256" key="2">
    <source>
        <dbReference type="ARBA" id="ARBA00022898"/>
    </source>
</evidence>
<dbReference type="AlphaFoldDB" id="A0A6A7K7K0"/>
<dbReference type="CDD" id="cd00609">
    <property type="entry name" value="AAT_like"/>
    <property type="match status" value="1"/>
</dbReference>
<keyword evidence="7" id="KW-0808">Transferase</keyword>
<dbReference type="InterPro" id="IPR004839">
    <property type="entry name" value="Aminotransferase_I/II_large"/>
</dbReference>
<dbReference type="InterPro" id="IPR015421">
    <property type="entry name" value="PyrdxlP-dep_Trfase_major"/>
</dbReference>
<dbReference type="InterPro" id="IPR000524">
    <property type="entry name" value="Tscrpt_reg_HTH_GntR"/>
</dbReference>
<evidence type="ECO:0000256" key="1">
    <source>
        <dbReference type="ARBA" id="ARBA00005384"/>
    </source>
</evidence>
<dbReference type="Proteomes" id="UP000440004">
    <property type="component" value="Unassembled WGS sequence"/>
</dbReference>
<keyword evidence="5" id="KW-0804">Transcription</keyword>
<dbReference type="InterPro" id="IPR015424">
    <property type="entry name" value="PyrdxlP-dep_Trfase"/>
</dbReference>
<accession>A0A6A7K7K0</accession>
<dbReference type="PANTHER" id="PTHR46577:SF1">
    <property type="entry name" value="HTH-TYPE TRANSCRIPTIONAL REGULATORY PROTEIN GABR"/>
    <property type="match status" value="1"/>
</dbReference>
<reference evidence="7 8" key="1">
    <citation type="submission" date="2019-10" db="EMBL/GenBank/DDBJ databases">
        <title>Alkalibaculum tamaniensis sp.nov., a new alkaliphilic acetogen, isolated on methoxylated aromatics from a mud volcano.</title>
        <authorList>
            <person name="Khomyakova M.A."/>
            <person name="Merkel A.Y."/>
            <person name="Bonch-Osmolovskaya E.A."/>
            <person name="Slobodkin A.I."/>
        </authorList>
    </citation>
    <scope>NUCLEOTIDE SEQUENCE [LARGE SCALE GENOMIC DNA]</scope>
    <source>
        <strain evidence="7 8">M08DMB</strain>
    </source>
</reference>
<comment type="similarity">
    <text evidence="1">In the C-terminal section; belongs to the class-I pyridoxal-phosphate-dependent aminotransferase family.</text>
</comment>
<dbReference type="GO" id="GO:0030170">
    <property type="term" value="F:pyridoxal phosphate binding"/>
    <property type="evidence" value="ECO:0007669"/>
    <property type="project" value="InterPro"/>
</dbReference>
<organism evidence="7 8">
    <name type="scientific">Alkalibaculum sporogenes</name>
    <dbReference type="NCBI Taxonomy" id="2655001"/>
    <lineage>
        <taxon>Bacteria</taxon>
        <taxon>Bacillati</taxon>
        <taxon>Bacillota</taxon>
        <taxon>Clostridia</taxon>
        <taxon>Eubacteriales</taxon>
        <taxon>Eubacteriaceae</taxon>
        <taxon>Alkalibaculum</taxon>
    </lineage>
</organism>
<dbReference type="PANTHER" id="PTHR46577">
    <property type="entry name" value="HTH-TYPE TRANSCRIPTIONAL REGULATORY PROTEIN GABR"/>
    <property type="match status" value="1"/>
</dbReference>
<dbReference type="RefSeq" id="WP_152802815.1">
    <property type="nucleotide sequence ID" value="NZ_WHNX01000007.1"/>
</dbReference>
<name>A0A6A7K7K0_9FIRM</name>
<keyword evidence="8" id="KW-1185">Reference proteome</keyword>
<protein>
    <submittedName>
        <fullName evidence="7">Aminotransferase class I/II-fold pyridoxal phosphate-dependent enzyme</fullName>
    </submittedName>
</protein>
<evidence type="ECO:0000256" key="4">
    <source>
        <dbReference type="ARBA" id="ARBA00023125"/>
    </source>
</evidence>
<keyword evidence="3" id="KW-0805">Transcription regulation</keyword>
<evidence type="ECO:0000313" key="8">
    <source>
        <dbReference type="Proteomes" id="UP000440004"/>
    </source>
</evidence>
<comment type="caution">
    <text evidence="7">The sequence shown here is derived from an EMBL/GenBank/DDBJ whole genome shotgun (WGS) entry which is preliminary data.</text>
</comment>
<dbReference type="Pfam" id="PF00155">
    <property type="entry name" value="Aminotran_1_2"/>
    <property type="match status" value="1"/>
</dbReference>
<dbReference type="InterPro" id="IPR036388">
    <property type="entry name" value="WH-like_DNA-bd_sf"/>
</dbReference>
<dbReference type="Gene3D" id="3.40.640.10">
    <property type="entry name" value="Type I PLP-dependent aspartate aminotransferase-like (Major domain)"/>
    <property type="match status" value="1"/>
</dbReference>
<dbReference type="GO" id="GO:0003677">
    <property type="term" value="F:DNA binding"/>
    <property type="evidence" value="ECO:0007669"/>
    <property type="project" value="UniProtKB-KW"/>
</dbReference>
<dbReference type="GO" id="GO:0008483">
    <property type="term" value="F:transaminase activity"/>
    <property type="evidence" value="ECO:0007669"/>
    <property type="project" value="UniProtKB-KW"/>
</dbReference>
<gene>
    <name evidence="7" type="ORF">GC105_06200</name>
</gene>
<evidence type="ECO:0000256" key="5">
    <source>
        <dbReference type="ARBA" id="ARBA00023163"/>
    </source>
</evidence>
<dbReference type="GO" id="GO:0003700">
    <property type="term" value="F:DNA-binding transcription factor activity"/>
    <property type="evidence" value="ECO:0007669"/>
    <property type="project" value="InterPro"/>
</dbReference>
<dbReference type="InterPro" id="IPR036390">
    <property type="entry name" value="WH_DNA-bd_sf"/>
</dbReference>
<dbReference type="EMBL" id="WHNX01000007">
    <property type="protein sequence ID" value="MPW25375.1"/>
    <property type="molecule type" value="Genomic_DNA"/>
</dbReference>
<evidence type="ECO:0000259" key="6">
    <source>
        <dbReference type="PROSITE" id="PS50949"/>
    </source>
</evidence>
<dbReference type="InterPro" id="IPR051446">
    <property type="entry name" value="HTH_trans_reg/aminotransferase"/>
</dbReference>
<dbReference type="Pfam" id="PF00392">
    <property type="entry name" value="GntR"/>
    <property type="match status" value="1"/>
</dbReference>
<evidence type="ECO:0000256" key="3">
    <source>
        <dbReference type="ARBA" id="ARBA00023015"/>
    </source>
</evidence>
<keyword evidence="2" id="KW-0663">Pyridoxal phosphate</keyword>
<proteinExistence type="inferred from homology"/>
<feature type="domain" description="HTH gntR-type" evidence="6">
    <location>
        <begin position="12"/>
        <end position="80"/>
    </location>
</feature>
<sequence length="457" mass="52761">MEQIILDYNIDEPFYIQIYNHFKTEIIIGNLIKGAKLPSIRGLSMDIKVSKTTIESAYNQLVVEGYVNNIPKKGYFVVALKDYEFTTDKKKILNPAKDKFLDYINNGVDKASFDMKIWRKLYGNILSEKDNKLYTVGDYQGEEVLRQKICEFVQKTRGVKCSSDQIVVGAGIQYLLGILCSLTLEDQYSVAVEYPGFNQAKNVFEDYHMKIIPVPVYDEGIDIEELKQSQAKMVYLSPSHQYPTGSVMPIDKRLDILNWASNNDSIIIEDDYDCLIRYESRPIPALQGLDKGGHVIYLGSFSKILLPSIRISYMILPQKILDRYKSKIGRYSQTSSKIEQLTLAQFMKEGYLEKHLRKIRKVYHRKNEIIVNYINKYAKEKINILGHDSGLHMMFELKTNKISKEIIAEAEKLNIYLEVVEGYHEGKLVVVFTYSGLEEEDIEGILQLLIKNIFYPH</sequence>
<dbReference type="SMART" id="SM00345">
    <property type="entry name" value="HTH_GNTR"/>
    <property type="match status" value="1"/>
</dbReference>
<dbReference type="SUPFAM" id="SSF46785">
    <property type="entry name" value="Winged helix' DNA-binding domain"/>
    <property type="match status" value="1"/>
</dbReference>
<dbReference type="PROSITE" id="PS50949">
    <property type="entry name" value="HTH_GNTR"/>
    <property type="match status" value="1"/>
</dbReference>
<keyword evidence="4" id="KW-0238">DNA-binding</keyword>
<keyword evidence="7" id="KW-0032">Aminotransferase</keyword>
<dbReference type="Gene3D" id="1.10.10.10">
    <property type="entry name" value="Winged helix-like DNA-binding domain superfamily/Winged helix DNA-binding domain"/>
    <property type="match status" value="1"/>
</dbReference>
<evidence type="ECO:0000313" key="7">
    <source>
        <dbReference type="EMBL" id="MPW25375.1"/>
    </source>
</evidence>